<organism evidence="1">
    <name type="scientific">marine sediment metagenome</name>
    <dbReference type="NCBI Taxonomy" id="412755"/>
    <lineage>
        <taxon>unclassified sequences</taxon>
        <taxon>metagenomes</taxon>
        <taxon>ecological metagenomes</taxon>
    </lineage>
</organism>
<name>X1AKN2_9ZZZZ</name>
<comment type="caution">
    <text evidence="1">The sequence shown here is derived from an EMBL/GenBank/DDBJ whole genome shotgun (WGS) entry which is preliminary data.</text>
</comment>
<feature type="non-terminal residue" evidence="1">
    <location>
        <position position="111"/>
    </location>
</feature>
<dbReference type="EMBL" id="BART01012599">
    <property type="protein sequence ID" value="GAG82989.1"/>
    <property type="molecule type" value="Genomic_DNA"/>
</dbReference>
<accession>X1AKN2</accession>
<gene>
    <name evidence="1" type="ORF">S01H4_26209</name>
</gene>
<reference evidence="1" key="1">
    <citation type="journal article" date="2014" name="Front. Microbiol.">
        <title>High frequency of phylogenetically diverse reductive dehalogenase-homologous genes in deep subseafloor sedimentary metagenomes.</title>
        <authorList>
            <person name="Kawai M."/>
            <person name="Futagami T."/>
            <person name="Toyoda A."/>
            <person name="Takaki Y."/>
            <person name="Nishi S."/>
            <person name="Hori S."/>
            <person name="Arai W."/>
            <person name="Tsubouchi T."/>
            <person name="Morono Y."/>
            <person name="Uchiyama I."/>
            <person name="Ito T."/>
            <person name="Fujiyama A."/>
            <person name="Inagaki F."/>
            <person name="Takami H."/>
        </authorList>
    </citation>
    <scope>NUCLEOTIDE SEQUENCE</scope>
    <source>
        <strain evidence="1">Expedition CK06-06</strain>
    </source>
</reference>
<sequence>MIEIRGPIRYEIDASEQEDGKWLIQYTEYFNEKDWKDARIDSAEIFAQMKGFMDVEMDDEKRSAHITLMGSKNQIMNMLAGEFLSFSSLGEMSLKDLFGMMTLRLAQAGAF</sequence>
<dbReference type="AlphaFoldDB" id="X1AKN2"/>
<proteinExistence type="predicted"/>
<protein>
    <submittedName>
        <fullName evidence="1">Uncharacterized protein</fullName>
    </submittedName>
</protein>
<evidence type="ECO:0000313" key="1">
    <source>
        <dbReference type="EMBL" id="GAG82989.1"/>
    </source>
</evidence>